<dbReference type="PANTHER" id="PTHR10566">
    <property type="entry name" value="CHAPERONE-ACTIVITY OF BC1 COMPLEX CABC1 -RELATED"/>
    <property type="match status" value="1"/>
</dbReference>
<dbReference type="GO" id="GO:0004672">
    <property type="term" value="F:protein kinase activity"/>
    <property type="evidence" value="ECO:0007669"/>
    <property type="project" value="InterPro"/>
</dbReference>
<protein>
    <submittedName>
        <fullName evidence="3">AarF domain-containing kinase chloroplastic</fullName>
    </submittedName>
</protein>
<dbReference type="SUPFAM" id="SSF56112">
    <property type="entry name" value="Protein kinase-like (PK-like)"/>
    <property type="match status" value="1"/>
</dbReference>
<sequence>MLVARRVAQVGSYLMRWAAALVSARVDSAILGVKRPAGADAPALVLQGLAVKLGPTFVKLAQTLSMRPDLIGEAYAAVLAELQDNVAPFDTEVAFQIIESELGAPLGQVFSEITPQPIASASLGQVYRATLAADGQQVAVKVQRPGVEDTIALDVYLLRQTIGVAQRAAGISRDLRVLADEAGRSLYEELDFRVEASNAAEFRRAHAYMPFIAVPGTMWRYTTRHVLVSEWVDGRSPTQLLAAAEQELAESAGSEAIDARKAARRRVLSLVRMGVQCSLAQLLVTGVMHGDPHSGNLLLRKDDGKLCYLDFGLVVRVTPEHRQAMMSALVHLGVGEWEKLVADMQALDLLRPGTDKRQLAIDLRNEFTAVMAEAAADGDGDGDDQGGAWEGEGHAQLASVLPLLSLTTTALSFATLTRVLFRIAFRYRFLLPVYFPLVLRAVSSLEGVALSVDRKFKLISAGMPVVLNQLLSDRRPAAQALLRELLLNADGSLRSDATTQQILQVWLAAADQAAAAAAGEEVGGAGAPPASLAASLELGGRAEGEGAPGDAGLDLAALLLDGRNAPLRRIAMDANPAQTIAGMPPAMRQQLKEILVEALGSGSAAARLTDESPAARAQRKRLFLLFKSSLNKVFRSPPGSVLALLAFSASVLLTLAGQRAAAWMERARAALAALLRRASGGGGGNQAATAPPAAPAAA</sequence>
<keyword evidence="3" id="KW-0418">Kinase</keyword>
<accession>A0A2P6UZF2</accession>
<comment type="caution">
    <text evidence="3">The sequence shown here is derived from an EMBL/GenBank/DDBJ whole genome shotgun (WGS) entry which is preliminary data.</text>
</comment>
<dbReference type="AlphaFoldDB" id="A0A2P6UZF2"/>
<proteinExistence type="inferred from homology"/>
<dbReference type="Gene3D" id="1.10.510.10">
    <property type="entry name" value="Transferase(Phosphotransferase) domain 1"/>
    <property type="match status" value="1"/>
</dbReference>
<evidence type="ECO:0000313" key="4">
    <source>
        <dbReference type="Proteomes" id="UP000239649"/>
    </source>
</evidence>
<dbReference type="InterPro" id="IPR000719">
    <property type="entry name" value="Prot_kinase_dom"/>
</dbReference>
<evidence type="ECO:0000259" key="2">
    <source>
        <dbReference type="PROSITE" id="PS50011"/>
    </source>
</evidence>
<dbReference type="OrthoDB" id="427480at2759"/>
<dbReference type="InterPro" id="IPR050154">
    <property type="entry name" value="UbiB_kinase"/>
</dbReference>
<keyword evidence="4" id="KW-1185">Reference proteome</keyword>
<name>A0A2P6UZF2_9CHLO</name>
<dbReference type="PROSITE" id="PS50011">
    <property type="entry name" value="PROTEIN_KINASE_DOM"/>
    <property type="match status" value="1"/>
</dbReference>
<feature type="domain" description="Protein kinase" evidence="2">
    <location>
        <begin position="112"/>
        <end position="493"/>
    </location>
</feature>
<dbReference type="Proteomes" id="UP000239649">
    <property type="component" value="Unassembled WGS sequence"/>
</dbReference>
<dbReference type="PANTHER" id="PTHR10566:SF123">
    <property type="entry name" value="PROTEIN KINASE SUPERFAMILY PROTEIN"/>
    <property type="match status" value="1"/>
</dbReference>
<organism evidence="3 4">
    <name type="scientific">Micractinium conductrix</name>
    <dbReference type="NCBI Taxonomy" id="554055"/>
    <lineage>
        <taxon>Eukaryota</taxon>
        <taxon>Viridiplantae</taxon>
        <taxon>Chlorophyta</taxon>
        <taxon>core chlorophytes</taxon>
        <taxon>Trebouxiophyceae</taxon>
        <taxon>Chlorellales</taxon>
        <taxon>Chlorellaceae</taxon>
        <taxon>Chlorella clade</taxon>
        <taxon>Micractinium</taxon>
    </lineage>
</organism>
<dbReference type="GO" id="GO:0005524">
    <property type="term" value="F:ATP binding"/>
    <property type="evidence" value="ECO:0007669"/>
    <property type="project" value="InterPro"/>
</dbReference>
<comment type="similarity">
    <text evidence="1">Belongs to the protein kinase superfamily. ADCK protein kinase family.</text>
</comment>
<gene>
    <name evidence="3" type="ORF">C2E20_9094</name>
</gene>
<dbReference type="InterPro" id="IPR011009">
    <property type="entry name" value="Kinase-like_dom_sf"/>
</dbReference>
<keyword evidence="3" id="KW-0808">Transferase</keyword>
<dbReference type="CDD" id="cd05121">
    <property type="entry name" value="ABC1_ADCK3-like"/>
    <property type="match status" value="1"/>
</dbReference>
<dbReference type="Pfam" id="PF03109">
    <property type="entry name" value="ABC1"/>
    <property type="match status" value="1"/>
</dbReference>
<dbReference type="InterPro" id="IPR004147">
    <property type="entry name" value="ABC1_dom"/>
</dbReference>
<evidence type="ECO:0000256" key="1">
    <source>
        <dbReference type="ARBA" id="ARBA00009670"/>
    </source>
</evidence>
<dbReference type="EMBL" id="LHPF02000073">
    <property type="protein sequence ID" value="PSC67209.1"/>
    <property type="molecule type" value="Genomic_DNA"/>
</dbReference>
<reference evidence="3 4" key="1">
    <citation type="journal article" date="2018" name="Plant J.">
        <title>Genome sequences of Chlorella sorokiniana UTEX 1602 and Micractinium conductrix SAG 241.80: implications to maltose excretion by a green alga.</title>
        <authorList>
            <person name="Arriola M.B."/>
            <person name="Velmurugan N."/>
            <person name="Zhang Y."/>
            <person name="Plunkett M.H."/>
            <person name="Hondzo H."/>
            <person name="Barney B.M."/>
        </authorList>
    </citation>
    <scope>NUCLEOTIDE SEQUENCE [LARGE SCALE GENOMIC DNA]</scope>
    <source>
        <strain evidence="3 4">SAG 241.80</strain>
    </source>
</reference>
<evidence type="ECO:0000313" key="3">
    <source>
        <dbReference type="EMBL" id="PSC67209.1"/>
    </source>
</evidence>
<dbReference type="STRING" id="554055.A0A2P6UZF2"/>